<evidence type="ECO:0000256" key="5">
    <source>
        <dbReference type="ARBA" id="ARBA00023136"/>
    </source>
</evidence>
<dbReference type="PANTHER" id="PTHR11920:SF335">
    <property type="entry name" value="GUANYLATE CYCLASE"/>
    <property type="match status" value="1"/>
</dbReference>
<dbReference type="Gene3D" id="3.30.70.1230">
    <property type="entry name" value="Nucleotide cyclase"/>
    <property type="match status" value="1"/>
</dbReference>
<dbReference type="EMBL" id="RCBY01000321">
    <property type="protein sequence ID" value="RQH24306.1"/>
    <property type="molecule type" value="Genomic_DNA"/>
</dbReference>
<dbReference type="GO" id="GO:0035556">
    <property type="term" value="P:intracellular signal transduction"/>
    <property type="evidence" value="ECO:0007669"/>
    <property type="project" value="InterPro"/>
</dbReference>
<dbReference type="InterPro" id="IPR050401">
    <property type="entry name" value="Cyclic_nucleotide_synthase"/>
</dbReference>
<evidence type="ECO:0000313" key="9">
    <source>
        <dbReference type="EMBL" id="RQH53405.1"/>
    </source>
</evidence>
<dbReference type="PROSITE" id="PS50125">
    <property type="entry name" value="GUANYLATE_CYCLASE_2"/>
    <property type="match status" value="1"/>
</dbReference>
<dbReference type="InterPro" id="IPR001054">
    <property type="entry name" value="A/G_cyclase"/>
</dbReference>
<protein>
    <recommendedName>
        <fullName evidence="7">Guanylate cyclase domain-containing protein</fullName>
    </recommendedName>
</protein>
<dbReference type="Proteomes" id="UP000269154">
    <property type="component" value="Unassembled WGS sequence"/>
</dbReference>
<accession>A0A3N6QS72</accession>
<evidence type="ECO:0000259" key="7">
    <source>
        <dbReference type="PROSITE" id="PS50125"/>
    </source>
</evidence>
<organism evidence="9 10">
    <name type="scientific">Okeania hirsuta</name>
    <dbReference type="NCBI Taxonomy" id="1458930"/>
    <lineage>
        <taxon>Bacteria</taxon>
        <taxon>Bacillati</taxon>
        <taxon>Cyanobacteriota</taxon>
        <taxon>Cyanophyceae</taxon>
        <taxon>Oscillatoriophycideae</taxon>
        <taxon>Oscillatoriales</taxon>
        <taxon>Microcoleaceae</taxon>
        <taxon>Okeania</taxon>
    </lineage>
</organism>
<feature type="domain" description="Guanylate cyclase" evidence="7">
    <location>
        <begin position="36"/>
        <end position="82"/>
    </location>
</feature>
<dbReference type="CDD" id="cd07302">
    <property type="entry name" value="CHD"/>
    <property type="match status" value="1"/>
</dbReference>
<dbReference type="Pfam" id="PF00211">
    <property type="entry name" value="Guanylate_cyc"/>
    <property type="match status" value="1"/>
</dbReference>
<evidence type="ECO:0000256" key="3">
    <source>
        <dbReference type="ARBA" id="ARBA00022741"/>
    </source>
</evidence>
<evidence type="ECO:0000256" key="1">
    <source>
        <dbReference type="ARBA" id="ARBA00004370"/>
    </source>
</evidence>
<proteinExistence type="predicted"/>
<keyword evidence="3" id="KW-0547">Nucleotide-binding</keyword>
<keyword evidence="10" id="KW-1185">Reference proteome</keyword>
<keyword evidence="4" id="KW-1133">Transmembrane helix</keyword>
<evidence type="ECO:0000256" key="2">
    <source>
        <dbReference type="ARBA" id="ARBA00022692"/>
    </source>
</evidence>
<name>A0A3N6QS72_9CYAN</name>
<dbReference type="SUPFAM" id="SSF55073">
    <property type="entry name" value="Nucleotide cyclase"/>
    <property type="match status" value="1"/>
</dbReference>
<evidence type="ECO:0000256" key="4">
    <source>
        <dbReference type="ARBA" id="ARBA00022989"/>
    </source>
</evidence>
<dbReference type="AlphaFoldDB" id="A0A3N6QS72"/>
<dbReference type="OrthoDB" id="9806704at2"/>
<reference evidence="9 10" key="1">
    <citation type="journal article" date="2018" name="ACS Chem. Biol.">
        <title>Ketoreductase domain dysfunction expands chemodiversity: malyngamide biosynthesis in the cyanobacterium Okeania hirsuta.</title>
        <authorList>
            <person name="Moss N.A."/>
            <person name="Leao T."/>
            <person name="Rankin M."/>
            <person name="McCullough T.M."/>
            <person name="Qu P."/>
            <person name="Korobeynikov A."/>
            <person name="Smith J.L."/>
            <person name="Gerwick L."/>
            <person name="Gerwick W.H."/>
        </authorList>
    </citation>
    <scope>NUCLEOTIDE SEQUENCE [LARGE SCALE GENOMIC DNA]</scope>
    <source>
        <strain evidence="9 10">PAB10Feb10-1</strain>
    </source>
</reference>
<dbReference type="InterPro" id="IPR029787">
    <property type="entry name" value="Nucleotide_cyclase"/>
</dbReference>
<dbReference type="GO" id="GO:0000166">
    <property type="term" value="F:nucleotide binding"/>
    <property type="evidence" value="ECO:0007669"/>
    <property type="project" value="UniProtKB-KW"/>
</dbReference>
<dbReference type="EMBL" id="RCBY01000014">
    <property type="protein sequence ID" value="RQH53405.1"/>
    <property type="molecule type" value="Genomic_DNA"/>
</dbReference>
<evidence type="ECO:0000256" key="6">
    <source>
        <dbReference type="ARBA" id="ARBA00023239"/>
    </source>
</evidence>
<dbReference type="PANTHER" id="PTHR11920">
    <property type="entry name" value="GUANYLYL CYCLASE"/>
    <property type="match status" value="1"/>
</dbReference>
<comment type="subcellular location">
    <subcellularLocation>
        <location evidence="1">Membrane</location>
    </subcellularLocation>
</comment>
<sequence>MLSISSLLLLNILLKPIAEKLKEEQENIAESFAEVTILFADLVGFTQLSENIPPTQLVNLLNEIFSCFDELTDKYYLEKIQTNRAYDNIESQMMTAEVDN</sequence>
<dbReference type="GO" id="GO:0004016">
    <property type="term" value="F:adenylate cyclase activity"/>
    <property type="evidence" value="ECO:0007669"/>
    <property type="project" value="UniProtKB-ARBA"/>
</dbReference>
<gene>
    <name evidence="9" type="ORF">D5R40_04335</name>
    <name evidence="8" type="ORF">D5R40_29825</name>
</gene>
<keyword evidence="5" id="KW-0472">Membrane</keyword>
<evidence type="ECO:0000313" key="10">
    <source>
        <dbReference type="Proteomes" id="UP000269154"/>
    </source>
</evidence>
<keyword evidence="6" id="KW-0456">Lyase</keyword>
<dbReference type="GO" id="GO:0016020">
    <property type="term" value="C:membrane"/>
    <property type="evidence" value="ECO:0007669"/>
    <property type="project" value="UniProtKB-SubCell"/>
</dbReference>
<dbReference type="GO" id="GO:0009190">
    <property type="term" value="P:cyclic nucleotide biosynthetic process"/>
    <property type="evidence" value="ECO:0007669"/>
    <property type="project" value="InterPro"/>
</dbReference>
<evidence type="ECO:0000313" key="8">
    <source>
        <dbReference type="EMBL" id="RQH24306.1"/>
    </source>
</evidence>
<comment type="caution">
    <text evidence="9">The sequence shown here is derived from an EMBL/GenBank/DDBJ whole genome shotgun (WGS) entry which is preliminary data.</text>
</comment>
<keyword evidence="2" id="KW-0812">Transmembrane</keyword>